<proteinExistence type="predicted"/>
<dbReference type="AlphaFoldDB" id="A0AAE0RQK4"/>
<comment type="caution">
    <text evidence="2">The sequence shown here is derived from an EMBL/GenBank/DDBJ whole genome shotgun (WGS) entry which is preliminary data.</text>
</comment>
<evidence type="ECO:0000313" key="2">
    <source>
        <dbReference type="EMBL" id="KAK3577898.1"/>
    </source>
</evidence>
<organism evidence="2 3">
    <name type="scientific">Potamilus streckersoni</name>
    <dbReference type="NCBI Taxonomy" id="2493646"/>
    <lineage>
        <taxon>Eukaryota</taxon>
        <taxon>Metazoa</taxon>
        <taxon>Spiralia</taxon>
        <taxon>Lophotrochozoa</taxon>
        <taxon>Mollusca</taxon>
        <taxon>Bivalvia</taxon>
        <taxon>Autobranchia</taxon>
        <taxon>Heteroconchia</taxon>
        <taxon>Palaeoheterodonta</taxon>
        <taxon>Unionida</taxon>
        <taxon>Unionoidea</taxon>
        <taxon>Unionidae</taxon>
        <taxon>Ambleminae</taxon>
        <taxon>Lampsilini</taxon>
        <taxon>Potamilus</taxon>
    </lineage>
</organism>
<reference evidence="2" key="3">
    <citation type="submission" date="2023-05" db="EMBL/GenBank/DDBJ databases">
        <authorList>
            <person name="Smith C.H."/>
        </authorList>
    </citation>
    <scope>NUCLEOTIDE SEQUENCE</scope>
    <source>
        <strain evidence="2">CHS0354</strain>
        <tissue evidence="2">Mantle</tissue>
    </source>
</reference>
<sequence>TRQLERSSSCKLRNNIVSQLDVQVVGLSNQSSEINFVTVPNNSPKSACLIDTSDKPDTDEDQSVLQGNDTDNKQPENGDPLDEKEKVALAIVGQQQSKCTSTILSDVTSKPVGAISAILVLKECSLASEFMSIRIC</sequence>
<protein>
    <submittedName>
        <fullName evidence="2">Uncharacterized protein</fullName>
    </submittedName>
</protein>
<gene>
    <name evidence="2" type="ORF">CHS0354_008292</name>
</gene>
<evidence type="ECO:0000256" key="1">
    <source>
        <dbReference type="SAM" id="MobiDB-lite"/>
    </source>
</evidence>
<reference evidence="2" key="1">
    <citation type="journal article" date="2021" name="Genome Biol. Evol.">
        <title>A High-Quality Reference Genome for a Parasitic Bivalve with Doubly Uniparental Inheritance (Bivalvia: Unionida).</title>
        <authorList>
            <person name="Smith C.H."/>
        </authorList>
    </citation>
    <scope>NUCLEOTIDE SEQUENCE</scope>
    <source>
        <strain evidence="2">CHS0354</strain>
    </source>
</reference>
<dbReference type="Proteomes" id="UP001195483">
    <property type="component" value="Unassembled WGS sequence"/>
</dbReference>
<accession>A0AAE0RQK4</accession>
<dbReference type="EMBL" id="JAEAOA010000553">
    <property type="protein sequence ID" value="KAK3577898.1"/>
    <property type="molecule type" value="Genomic_DNA"/>
</dbReference>
<name>A0AAE0RQK4_9BIVA</name>
<keyword evidence="3" id="KW-1185">Reference proteome</keyword>
<feature type="compositionally biased region" description="Basic and acidic residues" evidence="1">
    <location>
        <begin position="70"/>
        <end position="84"/>
    </location>
</feature>
<evidence type="ECO:0000313" key="3">
    <source>
        <dbReference type="Proteomes" id="UP001195483"/>
    </source>
</evidence>
<reference evidence="2" key="2">
    <citation type="journal article" date="2021" name="Genome Biol. Evol.">
        <title>Developing a high-quality reference genome for a parasitic bivalve with doubly uniparental inheritance (Bivalvia: Unionida).</title>
        <authorList>
            <person name="Smith C.H."/>
        </authorList>
    </citation>
    <scope>NUCLEOTIDE SEQUENCE</scope>
    <source>
        <strain evidence="2">CHS0354</strain>
        <tissue evidence="2">Mantle</tissue>
    </source>
</reference>
<feature type="non-terminal residue" evidence="2">
    <location>
        <position position="1"/>
    </location>
</feature>
<feature type="region of interest" description="Disordered" evidence="1">
    <location>
        <begin position="38"/>
        <end position="84"/>
    </location>
</feature>